<evidence type="ECO:0000256" key="1">
    <source>
        <dbReference type="SAM" id="Phobius"/>
    </source>
</evidence>
<organism evidence="2 3">
    <name type="scientific">Helianthus annuus</name>
    <name type="common">Common sunflower</name>
    <dbReference type="NCBI Taxonomy" id="4232"/>
    <lineage>
        <taxon>Eukaryota</taxon>
        <taxon>Viridiplantae</taxon>
        <taxon>Streptophyta</taxon>
        <taxon>Embryophyta</taxon>
        <taxon>Tracheophyta</taxon>
        <taxon>Spermatophyta</taxon>
        <taxon>Magnoliopsida</taxon>
        <taxon>eudicotyledons</taxon>
        <taxon>Gunneridae</taxon>
        <taxon>Pentapetalae</taxon>
        <taxon>asterids</taxon>
        <taxon>campanulids</taxon>
        <taxon>Asterales</taxon>
        <taxon>Asteraceae</taxon>
        <taxon>Asteroideae</taxon>
        <taxon>Heliantheae alliance</taxon>
        <taxon>Heliantheae</taxon>
        <taxon>Helianthus</taxon>
    </lineage>
</organism>
<evidence type="ECO:0000313" key="2">
    <source>
        <dbReference type="EMBL" id="OTF87390.1"/>
    </source>
</evidence>
<feature type="transmembrane region" description="Helical" evidence="1">
    <location>
        <begin position="77"/>
        <end position="96"/>
    </location>
</feature>
<evidence type="ECO:0000313" key="3">
    <source>
        <dbReference type="Proteomes" id="UP000215914"/>
    </source>
</evidence>
<proteinExistence type="predicted"/>
<keyword evidence="1" id="KW-0812">Transmembrane</keyword>
<dbReference type="Proteomes" id="UP000215914">
    <property type="component" value="Chromosome 17"/>
</dbReference>
<keyword evidence="3" id="KW-1185">Reference proteome</keyword>
<feature type="transmembrane region" description="Helical" evidence="1">
    <location>
        <begin position="6"/>
        <end position="26"/>
    </location>
</feature>
<keyword evidence="1" id="KW-1133">Transmembrane helix</keyword>
<dbReference type="InParanoid" id="A0A251RT20"/>
<name>A0A251RT20_HELAN</name>
<keyword evidence="1" id="KW-0472">Membrane</keyword>
<dbReference type="EMBL" id="CM007906">
    <property type="protein sequence ID" value="OTF87390.1"/>
    <property type="molecule type" value="Genomic_DNA"/>
</dbReference>
<protein>
    <submittedName>
        <fullName evidence="2">Uncharacterized protein</fullName>
    </submittedName>
</protein>
<dbReference type="STRING" id="4232.A0A251RT20"/>
<dbReference type="AlphaFoldDB" id="A0A251RT20"/>
<accession>A0A251RT20</accession>
<reference evidence="3" key="1">
    <citation type="journal article" date="2017" name="Nature">
        <title>The sunflower genome provides insights into oil metabolism, flowering and Asterid evolution.</title>
        <authorList>
            <person name="Badouin H."/>
            <person name="Gouzy J."/>
            <person name="Grassa C.J."/>
            <person name="Murat F."/>
            <person name="Staton S.E."/>
            <person name="Cottret L."/>
            <person name="Lelandais-Briere C."/>
            <person name="Owens G.L."/>
            <person name="Carrere S."/>
            <person name="Mayjonade B."/>
            <person name="Legrand L."/>
            <person name="Gill N."/>
            <person name="Kane N.C."/>
            <person name="Bowers J.E."/>
            <person name="Hubner S."/>
            <person name="Bellec A."/>
            <person name="Berard A."/>
            <person name="Berges H."/>
            <person name="Blanchet N."/>
            <person name="Boniface M.C."/>
            <person name="Brunel D."/>
            <person name="Catrice O."/>
            <person name="Chaidir N."/>
            <person name="Claudel C."/>
            <person name="Donnadieu C."/>
            <person name="Faraut T."/>
            <person name="Fievet G."/>
            <person name="Helmstetter N."/>
            <person name="King M."/>
            <person name="Knapp S.J."/>
            <person name="Lai Z."/>
            <person name="Le Paslier M.C."/>
            <person name="Lippi Y."/>
            <person name="Lorenzon L."/>
            <person name="Mandel J.R."/>
            <person name="Marage G."/>
            <person name="Marchand G."/>
            <person name="Marquand E."/>
            <person name="Bret-Mestries E."/>
            <person name="Morien E."/>
            <person name="Nambeesan S."/>
            <person name="Nguyen T."/>
            <person name="Pegot-Espagnet P."/>
            <person name="Pouilly N."/>
            <person name="Raftis F."/>
            <person name="Sallet E."/>
            <person name="Schiex T."/>
            <person name="Thomas J."/>
            <person name="Vandecasteele C."/>
            <person name="Vares D."/>
            <person name="Vear F."/>
            <person name="Vautrin S."/>
            <person name="Crespi M."/>
            <person name="Mangin B."/>
            <person name="Burke J.M."/>
            <person name="Salse J."/>
            <person name="Munos S."/>
            <person name="Vincourt P."/>
            <person name="Rieseberg L.H."/>
            <person name="Langlade N.B."/>
        </authorList>
    </citation>
    <scope>NUCLEOTIDE SEQUENCE [LARGE SCALE GENOMIC DNA]</scope>
    <source>
        <strain evidence="3">cv. SF193</strain>
    </source>
</reference>
<sequence length="182" mass="20607">MESSSFSFFFPCILIITLLIFSHTMFSSVKPVVVIHLSEDLYTRSRMPLFRLLCPRFRYPLYTLSVTLRLIAGPITFLGRLLVLIIFLMAVILILIDPLDGFLMAEFLWIFLLWMSTASRTSVCPKLPRSSGSVQDMMRGLNYASAGAGIIFSSGSELHISFGQQIQQVMDTFQQFILTMGE</sequence>
<gene>
    <name evidence="2" type="ORF">HannXRQ_Chr17g0561271</name>
</gene>